<comment type="caution">
    <text evidence="4">The sequence shown here is derived from an EMBL/GenBank/DDBJ whole genome shotgun (WGS) entry which is preliminary data.</text>
</comment>
<feature type="region of interest" description="Disordered" evidence="2">
    <location>
        <begin position="113"/>
        <end position="153"/>
    </location>
</feature>
<keyword evidence="1" id="KW-0479">Metal-binding</keyword>
<name>A0A7K1TBU0_9BACT</name>
<protein>
    <submittedName>
        <fullName evidence="4">SWIM zinc finger family protein</fullName>
    </submittedName>
</protein>
<evidence type="ECO:0000313" key="4">
    <source>
        <dbReference type="EMBL" id="MVN75631.1"/>
    </source>
</evidence>
<dbReference type="GO" id="GO:0008270">
    <property type="term" value="F:zinc ion binding"/>
    <property type="evidence" value="ECO:0007669"/>
    <property type="project" value="UniProtKB-KW"/>
</dbReference>
<feature type="domain" description="SWIM-type" evidence="3">
    <location>
        <begin position="53"/>
        <end position="86"/>
    </location>
</feature>
<evidence type="ECO:0000259" key="3">
    <source>
        <dbReference type="PROSITE" id="PS50966"/>
    </source>
</evidence>
<dbReference type="InterPro" id="IPR007527">
    <property type="entry name" value="Znf_SWIM"/>
</dbReference>
<dbReference type="AlphaFoldDB" id="A0A7K1TBU0"/>
<evidence type="ECO:0000256" key="2">
    <source>
        <dbReference type="SAM" id="MobiDB-lite"/>
    </source>
</evidence>
<feature type="compositionally biased region" description="Low complexity" evidence="2">
    <location>
        <begin position="129"/>
        <end position="150"/>
    </location>
</feature>
<dbReference type="PROSITE" id="PS50966">
    <property type="entry name" value="ZF_SWIM"/>
    <property type="match status" value="1"/>
</dbReference>
<keyword evidence="1" id="KW-0863">Zinc-finger</keyword>
<dbReference type="RefSeq" id="WP_157562353.1">
    <property type="nucleotide sequence ID" value="NZ_WQKZ01000001.1"/>
</dbReference>
<gene>
    <name evidence="4" type="ORF">GO988_04760</name>
</gene>
<keyword evidence="5" id="KW-1185">Reference proteome</keyword>
<dbReference type="Proteomes" id="UP000441336">
    <property type="component" value="Unassembled WGS sequence"/>
</dbReference>
<proteinExistence type="predicted"/>
<evidence type="ECO:0000256" key="1">
    <source>
        <dbReference type="PROSITE-ProRule" id="PRU00325"/>
    </source>
</evidence>
<organism evidence="4 5">
    <name type="scientific">Hymenobacter ginkgonis</name>
    <dbReference type="NCBI Taxonomy" id="2682976"/>
    <lineage>
        <taxon>Bacteria</taxon>
        <taxon>Pseudomonadati</taxon>
        <taxon>Bacteroidota</taxon>
        <taxon>Cytophagia</taxon>
        <taxon>Cytophagales</taxon>
        <taxon>Hymenobacteraceae</taxon>
        <taxon>Hymenobacter</taxon>
    </lineage>
</organism>
<sequence length="466" mass="49361">MIAFSEEQATALVTDPGTLKRGRELAAPAKWAALGRTATAAWGECAGSGSQPYRTGIDLTEPAFKCSCPSRVFPCKHGAGLLLLLARQPALAPAGAPPAWLAEWLEKRQVKGAGPAAKAGAPPAPTAPTPTALALGSAAPAPTPAAPSAAQQKREARMQAGAQELETWLLDLMSAGLAELEKRPLAFWESQAARLVDNQLPGLAAALRELAAYPTAGAGWHQRLLARLGEVYLLLRAFQNRAALGPAARAEINQQVGLTLKKDDLLADPATEILADTWVVLGQFSWDENRLTARRTWLRGQHSARYALVLEYSFGGQAFATPLVPGGRYAGELAFYPGLLALRVAPVALAYAGRANPAAAPAGLGFGELLHGYAGALARHPWLREWPVTLTEALPTPLPDGTWLLHHATEPQALPLRLPNEEAGWQLLARSGGQPLTVFGEWNGHTFRLLGSWAESHSGAHNPPAA</sequence>
<dbReference type="EMBL" id="WQKZ01000001">
    <property type="protein sequence ID" value="MVN75631.1"/>
    <property type="molecule type" value="Genomic_DNA"/>
</dbReference>
<reference evidence="4 5" key="1">
    <citation type="submission" date="2019-12" db="EMBL/GenBank/DDBJ databases">
        <title>Hymenobacter sp. HMF4947 Genome sequencing and assembly.</title>
        <authorList>
            <person name="Kang H."/>
            <person name="Cha I."/>
            <person name="Kim H."/>
            <person name="Joh K."/>
        </authorList>
    </citation>
    <scope>NUCLEOTIDE SEQUENCE [LARGE SCALE GENOMIC DNA]</scope>
    <source>
        <strain evidence="4 5">HMF4947</strain>
    </source>
</reference>
<accession>A0A7K1TBU0</accession>
<evidence type="ECO:0000313" key="5">
    <source>
        <dbReference type="Proteomes" id="UP000441336"/>
    </source>
</evidence>
<keyword evidence="1" id="KW-0862">Zinc</keyword>